<sequence length="430" mass="47783">MTTPPSGRDSPSGDSTKGASDSAPGPSEATTVQRPSSRNSSSPETSCVICLEEPSNKAIPDSCFHQFCYSCIVEWANVSAKCPLCKQAFTSIKHSIKSSEHYDRYVVDVQPRTPEIASVHDTRISVRYATSSGGLRELDFTQHRRESGMQAPWDYYVNMRNPIVYILMDVTRQRLQLYERDLWTVPHIYYHRHMSPELYTDRLVPWLNRELRELMQGDRGLADMAVARVLSLISSFHVKDPNFAREMEPFIHSYTEHFVHEFYLFANSTIETMADYDRGTTYGSRFLAIGRLNAIESSWQSFPESQQAAALVPRAAPLALTYESPQPGPSGLAVSRAATVTSSVDNDSESDSSDCAIVSVQGPLRERTPDVIELMSSDEDDDSARELLHGSPRDYGGCPSDLFHPSEDNSAAVCLAMSDSSPSDAGSEHN</sequence>
<organism evidence="1 2">
    <name type="scientific">Hyalomma asiaticum</name>
    <name type="common">Tick</name>
    <dbReference type="NCBI Taxonomy" id="266040"/>
    <lineage>
        <taxon>Eukaryota</taxon>
        <taxon>Metazoa</taxon>
        <taxon>Ecdysozoa</taxon>
        <taxon>Arthropoda</taxon>
        <taxon>Chelicerata</taxon>
        <taxon>Arachnida</taxon>
        <taxon>Acari</taxon>
        <taxon>Parasitiformes</taxon>
        <taxon>Ixodida</taxon>
        <taxon>Ixodoidea</taxon>
        <taxon>Ixodidae</taxon>
        <taxon>Hyalomminae</taxon>
        <taxon>Hyalomma</taxon>
    </lineage>
</organism>
<evidence type="ECO:0000313" key="1">
    <source>
        <dbReference type="EMBL" id="KAH6945096.1"/>
    </source>
</evidence>
<keyword evidence="2" id="KW-1185">Reference proteome</keyword>
<name>A0ACB7TG61_HYAAI</name>
<comment type="caution">
    <text evidence="1">The sequence shown here is derived from an EMBL/GenBank/DDBJ whole genome shotgun (WGS) entry which is preliminary data.</text>
</comment>
<reference evidence="1" key="1">
    <citation type="submission" date="2020-05" db="EMBL/GenBank/DDBJ databases">
        <title>Large-scale comparative analyses of tick genomes elucidate their genetic diversity and vector capacities.</title>
        <authorList>
            <person name="Jia N."/>
            <person name="Wang J."/>
            <person name="Shi W."/>
            <person name="Du L."/>
            <person name="Sun Y."/>
            <person name="Zhan W."/>
            <person name="Jiang J."/>
            <person name="Wang Q."/>
            <person name="Zhang B."/>
            <person name="Ji P."/>
            <person name="Sakyi L.B."/>
            <person name="Cui X."/>
            <person name="Yuan T."/>
            <person name="Jiang B."/>
            <person name="Yang W."/>
            <person name="Lam T.T.-Y."/>
            <person name="Chang Q."/>
            <person name="Ding S."/>
            <person name="Wang X."/>
            <person name="Zhu J."/>
            <person name="Ruan X."/>
            <person name="Zhao L."/>
            <person name="Wei J."/>
            <person name="Que T."/>
            <person name="Du C."/>
            <person name="Cheng J."/>
            <person name="Dai P."/>
            <person name="Han X."/>
            <person name="Huang E."/>
            <person name="Gao Y."/>
            <person name="Liu J."/>
            <person name="Shao H."/>
            <person name="Ye R."/>
            <person name="Li L."/>
            <person name="Wei W."/>
            <person name="Wang X."/>
            <person name="Wang C."/>
            <person name="Yang T."/>
            <person name="Huo Q."/>
            <person name="Li W."/>
            <person name="Guo W."/>
            <person name="Chen H."/>
            <person name="Zhou L."/>
            <person name="Ni X."/>
            <person name="Tian J."/>
            <person name="Zhou Y."/>
            <person name="Sheng Y."/>
            <person name="Liu T."/>
            <person name="Pan Y."/>
            <person name="Xia L."/>
            <person name="Li J."/>
            <person name="Zhao F."/>
            <person name="Cao W."/>
        </authorList>
    </citation>
    <scope>NUCLEOTIDE SEQUENCE</scope>
    <source>
        <strain evidence="1">Hyas-2018</strain>
    </source>
</reference>
<accession>A0ACB7TG61</accession>
<evidence type="ECO:0000313" key="2">
    <source>
        <dbReference type="Proteomes" id="UP000821845"/>
    </source>
</evidence>
<dbReference type="EMBL" id="CM023481">
    <property type="protein sequence ID" value="KAH6945096.1"/>
    <property type="molecule type" value="Genomic_DNA"/>
</dbReference>
<gene>
    <name evidence="1" type="ORF">HPB50_007202</name>
</gene>
<proteinExistence type="predicted"/>
<protein>
    <submittedName>
        <fullName evidence="1">Uncharacterized protein</fullName>
    </submittedName>
</protein>
<dbReference type="Proteomes" id="UP000821845">
    <property type="component" value="Chromosome 1"/>
</dbReference>